<evidence type="ECO:0000313" key="2">
    <source>
        <dbReference type="Proteomes" id="UP001153332"/>
    </source>
</evidence>
<evidence type="ECO:0000313" key="1">
    <source>
        <dbReference type="EMBL" id="KAJ8131003.1"/>
    </source>
</evidence>
<protein>
    <submittedName>
        <fullName evidence="1">Uncharacterized protein</fullName>
    </submittedName>
</protein>
<name>A0ACC2JUX3_9PEZI</name>
<comment type="caution">
    <text evidence="1">The sequence shown here is derived from an EMBL/GenBank/DDBJ whole genome shotgun (WGS) entry which is preliminary data.</text>
</comment>
<reference evidence="1" key="1">
    <citation type="submission" date="2022-12" db="EMBL/GenBank/DDBJ databases">
        <title>Genome Sequence of Lasiodiplodia mahajangana.</title>
        <authorList>
            <person name="Buettner E."/>
        </authorList>
    </citation>
    <scope>NUCLEOTIDE SEQUENCE</scope>
    <source>
        <strain evidence="1">VT137</strain>
    </source>
</reference>
<dbReference type="Proteomes" id="UP001153332">
    <property type="component" value="Unassembled WGS sequence"/>
</dbReference>
<proteinExistence type="predicted"/>
<organism evidence="1 2">
    <name type="scientific">Lasiodiplodia mahajangana</name>
    <dbReference type="NCBI Taxonomy" id="1108764"/>
    <lineage>
        <taxon>Eukaryota</taxon>
        <taxon>Fungi</taxon>
        <taxon>Dikarya</taxon>
        <taxon>Ascomycota</taxon>
        <taxon>Pezizomycotina</taxon>
        <taxon>Dothideomycetes</taxon>
        <taxon>Dothideomycetes incertae sedis</taxon>
        <taxon>Botryosphaeriales</taxon>
        <taxon>Botryosphaeriaceae</taxon>
        <taxon>Lasiodiplodia</taxon>
    </lineage>
</organism>
<dbReference type="EMBL" id="JAPUUL010000378">
    <property type="protein sequence ID" value="KAJ8131003.1"/>
    <property type="molecule type" value="Genomic_DNA"/>
</dbReference>
<accession>A0ACC2JUX3</accession>
<sequence>MDISYEGFSIYGRVLCLVVKRRDGSNADPPERGANTSTSAAGGSGNNRAKAGARGRGQNMMEDFIISTQIPAGADVP</sequence>
<gene>
    <name evidence="1" type="ORF">O1611_g2623</name>
</gene>
<keyword evidence="2" id="KW-1185">Reference proteome</keyword>